<dbReference type="Gene3D" id="3.40.50.1820">
    <property type="entry name" value="alpha/beta hydrolase"/>
    <property type="match status" value="1"/>
</dbReference>
<dbReference type="AlphaFoldDB" id="A0A401H0E5"/>
<dbReference type="EMBL" id="BFAD01000012">
    <property type="protein sequence ID" value="GBE87884.1"/>
    <property type="molecule type" value="Genomic_DNA"/>
</dbReference>
<feature type="compositionally biased region" description="Polar residues" evidence="1">
    <location>
        <begin position="404"/>
        <end position="424"/>
    </location>
</feature>
<feature type="region of interest" description="Disordered" evidence="1">
    <location>
        <begin position="337"/>
        <end position="657"/>
    </location>
</feature>
<feature type="compositionally biased region" description="Basic and acidic residues" evidence="1">
    <location>
        <begin position="615"/>
        <end position="639"/>
    </location>
</feature>
<feature type="compositionally biased region" description="Low complexity" evidence="1">
    <location>
        <begin position="555"/>
        <end position="583"/>
    </location>
</feature>
<gene>
    <name evidence="3" type="ORF">SCP_1201090</name>
</gene>
<proteinExistence type="predicted"/>
<reference evidence="3 4" key="1">
    <citation type="journal article" date="2018" name="Sci. Rep.">
        <title>Genome sequence of the cauliflower mushroom Sparassis crispa (Hanabiratake) and its association with beneficial usage.</title>
        <authorList>
            <person name="Kiyama R."/>
            <person name="Furutani Y."/>
            <person name="Kawaguchi K."/>
            <person name="Nakanishi T."/>
        </authorList>
    </citation>
    <scope>NUCLEOTIDE SEQUENCE [LARGE SCALE GENOMIC DNA]</scope>
</reference>
<dbReference type="SUPFAM" id="SSF53474">
    <property type="entry name" value="alpha/beta-Hydrolases"/>
    <property type="match status" value="1"/>
</dbReference>
<dbReference type="InterPro" id="IPR000383">
    <property type="entry name" value="Xaa-Pro-like_dom"/>
</dbReference>
<feature type="compositionally biased region" description="Basic and acidic residues" evidence="1">
    <location>
        <begin position="584"/>
        <end position="608"/>
    </location>
</feature>
<feature type="compositionally biased region" description="Basic and acidic residues" evidence="1">
    <location>
        <begin position="688"/>
        <end position="705"/>
    </location>
</feature>
<dbReference type="RefSeq" id="XP_027618797.1">
    <property type="nucleotide sequence ID" value="XM_027762996.1"/>
</dbReference>
<dbReference type="Pfam" id="PF02129">
    <property type="entry name" value="Peptidase_S15"/>
    <property type="match status" value="1"/>
</dbReference>
<dbReference type="PANTHER" id="PTHR42103:SF2">
    <property type="entry name" value="AB HYDROLASE-1 DOMAIN-CONTAINING PROTEIN"/>
    <property type="match status" value="1"/>
</dbReference>
<evidence type="ECO:0000256" key="1">
    <source>
        <dbReference type="SAM" id="MobiDB-lite"/>
    </source>
</evidence>
<feature type="region of interest" description="Disordered" evidence="1">
    <location>
        <begin position="282"/>
        <end position="318"/>
    </location>
</feature>
<feature type="domain" description="Xaa-Pro dipeptidyl-peptidase-like" evidence="2">
    <location>
        <begin position="52"/>
        <end position="133"/>
    </location>
</feature>
<feature type="compositionally biased region" description="Polar residues" evidence="1">
    <location>
        <begin position="520"/>
        <end position="529"/>
    </location>
</feature>
<evidence type="ECO:0000313" key="3">
    <source>
        <dbReference type="EMBL" id="GBE87884.1"/>
    </source>
</evidence>
<dbReference type="Proteomes" id="UP000287166">
    <property type="component" value="Unassembled WGS sequence"/>
</dbReference>
<evidence type="ECO:0000313" key="4">
    <source>
        <dbReference type="Proteomes" id="UP000287166"/>
    </source>
</evidence>
<feature type="region of interest" description="Disordered" evidence="1">
    <location>
        <begin position="685"/>
        <end position="705"/>
    </location>
</feature>
<evidence type="ECO:0000259" key="2">
    <source>
        <dbReference type="Pfam" id="PF02129"/>
    </source>
</evidence>
<feature type="compositionally biased region" description="Polar residues" evidence="1">
    <location>
        <begin position="454"/>
        <end position="470"/>
    </location>
</feature>
<dbReference type="GeneID" id="38784801"/>
<sequence length="784" mass="83569">MSSHDTTLLPSGTTIEYALSRPPVSASSVSSVEGDSEPAESKLAICLHPWSRLGGRMDDPILHILVGPLLERGYHVLRYNSRGVGRSSGWASLTGSREAQDLKEVVQWALSVVPAVVSLVVMGYSYGSLIASVLPVLPNVKTSHVLLSYPLGPRHWLTAFRGKAYTSALQALIQDPHSNVLILFGDDDEFTDSESYETWSKSLLEVSGANGVERRLKVVKIDAFKHLSQKMPLPDERPRQSVANLIGRFEEQNKRQSFTSPSASRPSSAVSFVVGDAAKEEIKEKREWPPKSRPVPSTVPVEPQNEEMKRKSQLPISPPEPAALLVREAAPFSSEDVIAAGPVPPPSVETAVPVPKTVPQRQSSIGAAPPARTPVTPSKSTPARSAAATRAPVRTPARSPPSSFQNTLSASTSTPITRSSSNTPAAAAKPRPSSTTPHRPPAPTTPARPKTPSVSRPKTPSASRPKTPSSVARPKTPASGLFAPTAASLAKARNASSPVPPTPTRKPTVGLATLERLSKPTASSISKVRTPTLPPPAAHARGGKVSGRGAAPTRGMAAKTRGGAAAKAPAKKAAALATVTASAADERAVESEVKEHPEEVPEHQHEESTSTLVDEPEHTAEFTEEPEVHHADGSDKEAIVQEVHAMGVEEANDRPEVTAPVDDYLDELSHTSESGPLEHITTESVTDEAVHETLSDTPHHDSDHDSVHVEVTSEVADLNEDEHVEGEVHDHNHEKGDIFFADDAHVNGKTGTDVEDIVNLLETKPRPASIAIIPDEVAEIPDEY</sequence>
<dbReference type="GO" id="GO:0016787">
    <property type="term" value="F:hydrolase activity"/>
    <property type="evidence" value="ECO:0007669"/>
    <property type="project" value="InterPro"/>
</dbReference>
<accession>A0A401H0E5</accession>
<comment type="caution">
    <text evidence="3">The sequence shown here is derived from an EMBL/GenBank/DDBJ whole genome shotgun (WGS) entry which is preliminary data.</text>
</comment>
<name>A0A401H0E5_9APHY</name>
<protein>
    <recommendedName>
        <fullName evidence="2">Xaa-Pro dipeptidyl-peptidase-like domain-containing protein</fullName>
    </recommendedName>
</protein>
<dbReference type="OrthoDB" id="10260961at2759"/>
<dbReference type="InterPro" id="IPR029058">
    <property type="entry name" value="AB_hydrolase_fold"/>
</dbReference>
<keyword evidence="4" id="KW-1185">Reference proteome</keyword>
<feature type="compositionally biased region" description="Low complexity" evidence="1">
    <location>
        <begin position="376"/>
        <end position="403"/>
    </location>
</feature>
<dbReference type="PANTHER" id="PTHR42103">
    <property type="entry name" value="ALPHA/BETA-HYDROLASES SUPERFAMILY PROTEIN"/>
    <property type="match status" value="1"/>
</dbReference>
<organism evidence="3 4">
    <name type="scientific">Sparassis crispa</name>
    <dbReference type="NCBI Taxonomy" id="139825"/>
    <lineage>
        <taxon>Eukaryota</taxon>
        <taxon>Fungi</taxon>
        <taxon>Dikarya</taxon>
        <taxon>Basidiomycota</taxon>
        <taxon>Agaricomycotina</taxon>
        <taxon>Agaricomycetes</taxon>
        <taxon>Polyporales</taxon>
        <taxon>Sparassidaceae</taxon>
        <taxon>Sparassis</taxon>
    </lineage>
</organism>
<dbReference type="InParanoid" id="A0A401H0E5"/>